<reference evidence="2 3" key="1">
    <citation type="journal article" date="2012" name="J. Bacteriol.">
        <title>Genome sequence of Mycobacterium hassiacum DSM 44199, a rare source of heat-stable mycobacterial proteins.</title>
        <authorList>
            <person name="Tiago I."/>
            <person name="Maranha A."/>
            <person name="Mendes V."/>
            <person name="Alarico S."/>
            <person name="Moynihan P.J."/>
            <person name="Clarke A.J."/>
            <person name="Macedo-Ribeiro S."/>
            <person name="Pereira P.J."/>
            <person name="Empadinhas N."/>
        </authorList>
    </citation>
    <scope>NUCLEOTIDE SEQUENCE [LARGE SCALE GENOMIC DNA]</scope>
    <source>
        <strain evidence="3">DSM 44199 / CIP 105218 / JCM 12690 / 3849</strain>
    </source>
</reference>
<dbReference type="eggNOG" id="COG0491">
    <property type="taxonomic scope" value="Bacteria"/>
</dbReference>
<sequence length="218" mass="23135">MGVMTALTRIRDDLFQTRRDSPFPGLTTHAYLWRGPAGNLLFYNPATAAQFDVFDELGGIAAQYLSHLDEAGPTLASLAERFGRRLHAPAAEAEEIGRHGHIDVAIPAVRHVDDNGVEVLPTPGHSPGSSCYLVSGAGGERYLFTGDTMFPTEAGTWATFLVPGRGSAADLRAGLELLASVDCDLVISSAFAGDTAVEAVTPRRWAQSIDEALATVPS</sequence>
<organism evidence="2 3">
    <name type="scientific">Mycolicibacterium hassiacum (strain DSM 44199 / CIP 105218 / JCM 12690 / 3849)</name>
    <name type="common">Mycobacterium hassiacum</name>
    <dbReference type="NCBI Taxonomy" id="1122247"/>
    <lineage>
        <taxon>Bacteria</taxon>
        <taxon>Bacillati</taxon>
        <taxon>Actinomycetota</taxon>
        <taxon>Actinomycetes</taxon>
        <taxon>Mycobacteriales</taxon>
        <taxon>Mycobacteriaceae</taxon>
        <taxon>Mycolicibacterium</taxon>
    </lineage>
</organism>
<dbReference type="PANTHER" id="PTHR42773:SF1">
    <property type="entry name" value="METALLO-BETA-LACTAMASE FAMILY PROTEIN"/>
    <property type="match status" value="1"/>
</dbReference>
<name>K5BF59_MYCHD</name>
<dbReference type="AlphaFoldDB" id="K5BF59"/>
<dbReference type="InterPro" id="IPR036866">
    <property type="entry name" value="RibonucZ/Hydroxyglut_hydro"/>
</dbReference>
<dbReference type="Pfam" id="PF00753">
    <property type="entry name" value="Lactamase_B"/>
    <property type="match status" value="1"/>
</dbReference>
<dbReference type="SMART" id="SM00849">
    <property type="entry name" value="Lactamase_B"/>
    <property type="match status" value="1"/>
</dbReference>
<comment type="caution">
    <text evidence="2">The sequence shown here is derived from an EMBL/GenBank/DDBJ whole genome shotgun (WGS) entry which is preliminary data.</text>
</comment>
<feature type="domain" description="Metallo-beta-lactamase" evidence="1">
    <location>
        <begin position="27"/>
        <end position="189"/>
    </location>
</feature>
<dbReference type="InterPro" id="IPR001279">
    <property type="entry name" value="Metallo-B-lactamas"/>
</dbReference>
<dbReference type="PATRIC" id="fig|1122247.3.peg.2302"/>
<proteinExistence type="predicted"/>
<evidence type="ECO:0000259" key="1">
    <source>
        <dbReference type="SMART" id="SM00849"/>
    </source>
</evidence>
<evidence type="ECO:0000313" key="2">
    <source>
        <dbReference type="EMBL" id="EKF23617.1"/>
    </source>
</evidence>
<dbReference type="PANTHER" id="PTHR42773">
    <property type="entry name" value="METALLO-BETA-LACTAMASE-RELATED"/>
    <property type="match status" value="1"/>
</dbReference>
<keyword evidence="3" id="KW-1185">Reference proteome</keyword>
<evidence type="ECO:0000313" key="3">
    <source>
        <dbReference type="Proteomes" id="UP000006265"/>
    </source>
</evidence>
<dbReference type="EMBL" id="AMRA01000061">
    <property type="protein sequence ID" value="EKF23617.1"/>
    <property type="molecule type" value="Genomic_DNA"/>
</dbReference>
<dbReference type="SUPFAM" id="SSF56281">
    <property type="entry name" value="Metallo-hydrolase/oxidoreductase"/>
    <property type="match status" value="1"/>
</dbReference>
<dbReference type="Gene3D" id="3.60.15.10">
    <property type="entry name" value="Ribonuclease Z/Hydroxyacylglutathione hydrolase-like"/>
    <property type="match status" value="1"/>
</dbReference>
<dbReference type="STRING" id="1122247.GCA_000379865_02930"/>
<dbReference type="Proteomes" id="UP000006265">
    <property type="component" value="Unassembled WGS sequence"/>
</dbReference>
<gene>
    <name evidence="2" type="ORF">C731_2395</name>
</gene>
<accession>K5BF59</accession>
<protein>
    <submittedName>
        <fullName evidence="2">Metallo-beta-lactamase superfamily protein</fullName>
    </submittedName>
</protein>